<accession>A0AAN0RHV8</accession>
<gene>
    <name evidence="1" type="ORF">RCA23_c09280</name>
</gene>
<dbReference type="Proteomes" id="UP000028680">
    <property type="component" value="Chromosome"/>
</dbReference>
<dbReference type="RefSeq" id="WP_044049326.1">
    <property type="nucleotide sequence ID" value="NZ_CP003984.1"/>
</dbReference>
<evidence type="ECO:0000313" key="2">
    <source>
        <dbReference type="Proteomes" id="UP000028680"/>
    </source>
</evidence>
<dbReference type="AlphaFoldDB" id="A0AAN0RHV8"/>
<dbReference type="SUPFAM" id="SSF52096">
    <property type="entry name" value="ClpP/crotonase"/>
    <property type="match status" value="1"/>
</dbReference>
<protein>
    <submittedName>
        <fullName evidence="1">Uncharacterized protein</fullName>
    </submittedName>
</protein>
<dbReference type="Gene3D" id="3.90.226.10">
    <property type="entry name" value="2-enoyl-CoA Hydratase, Chain A, domain 1"/>
    <property type="match status" value="1"/>
</dbReference>
<sequence length="140" mass="15651">MTGPGGSASASSAIAEYLARHNINTEAFGECDSACAHIFLGGETRTLSPEAKLGFHRTWIDREYIKKNYVENRIEEGWDDEFDYATMLFGSAIASMVEDVEFMLSRGVDIDFILRIFSTDSHDMWVPTREELLSAGVLTK</sequence>
<dbReference type="KEGG" id="ptp:RCA23_c09280"/>
<evidence type="ECO:0000313" key="1">
    <source>
        <dbReference type="EMBL" id="AII86483.1"/>
    </source>
</evidence>
<reference evidence="1 2" key="1">
    <citation type="journal article" date="2014" name="ISME J.">
        <title>Adaptation of an abundant Roseobacter RCA organism to pelagic systems revealed by genomic and transcriptomic analyses.</title>
        <authorList>
            <person name="Voget S."/>
            <person name="Wemheuer B."/>
            <person name="Brinkhoff T."/>
            <person name="Vollmers J."/>
            <person name="Dietrich S."/>
            <person name="Giebel H.A."/>
            <person name="Beardsley C."/>
            <person name="Sardemann C."/>
            <person name="Bakenhus I."/>
            <person name="Billerbeck S."/>
            <person name="Daniel R."/>
            <person name="Simon M."/>
        </authorList>
    </citation>
    <scope>NUCLEOTIDE SEQUENCE [LARGE SCALE GENOMIC DNA]</scope>
    <source>
        <strain evidence="1 2">RCA23</strain>
    </source>
</reference>
<proteinExistence type="predicted"/>
<organism evidence="1 2">
    <name type="scientific">Planktomarina temperata RCA23</name>
    <dbReference type="NCBI Taxonomy" id="666509"/>
    <lineage>
        <taxon>Bacteria</taxon>
        <taxon>Pseudomonadati</taxon>
        <taxon>Pseudomonadota</taxon>
        <taxon>Alphaproteobacteria</taxon>
        <taxon>Rhodobacterales</taxon>
        <taxon>Paracoccaceae</taxon>
        <taxon>Planktomarina</taxon>
    </lineage>
</organism>
<keyword evidence="2" id="KW-1185">Reference proteome</keyword>
<name>A0AAN0RHV8_9RHOB</name>
<dbReference type="EMBL" id="CP003984">
    <property type="protein sequence ID" value="AII86483.1"/>
    <property type="molecule type" value="Genomic_DNA"/>
</dbReference>
<dbReference type="InterPro" id="IPR029045">
    <property type="entry name" value="ClpP/crotonase-like_dom_sf"/>
</dbReference>